<evidence type="ECO:0000256" key="1">
    <source>
        <dbReference type="SAM" id="MobiDB-lite"/>
    </source>
</evidence>
<proteinExistence type="predicted"/>
<feature type="compositionally biased region" description="Basic residues" evidence="1">
    <location>
        <begin position="86"/>
        <end position="97"/>
    </location>
</feature>
<name>A0A0A9AII6_ARUDO</name>
<accession>A0A0A9AII6</accession>
<feature type="compositionally biased region" description="Polar residues" evidence="1">
    <location>
        <begin position="1"/>
        <end position="31"/>
    </location>
</feature>
<evidence type="ECO:0000313" key="2">
    <source>
        <dbReference type="EMBL" id="JAD48755.1"/>
    </source>
</evidence>
<feature type="region of interest" description="Disordered" evidence="1">
    <location>
        <begin position="1"/>
        <end position="42"/>
    </location>
</feature>
<reference evidence="2" key="2">
    <citation type="journal article" date="2015" name="Data Brief">
        <title>Shoot transcriptome of the giant reed, Arundo donax.</title>
        <authorList>
            <person name="Barrero R.A."/>
            <person name="Guerrero F.D."/>
            <person name="Moolhuijzen P."/>
            <person name="Goolsby J.A."/>
            <person name="Tidwell J."/>
            <person name="Bellgard S.E."/>
            <person name="Bellgard M.I."/>
        </authorList>
    </citation>
    <scope>NUCLEOTIDE SEQUENCE</scope>
    <source>
        <tissue evidence="2">Shoot tissue taken approximately 20 cm above the soil surface</tissue>
    </source>
</reference>
<sequence>MKSSASASTRSLPPHPSSGTVGNGESVTRSGRTPAGLRPRIHATMGDGVAVATPAAIAAGVPSTSALSISNARAPAAASRPPYSPRRPRPLVKGKRP</sequence>
<protein>
    <submittedName>
        <fullName evidence="2">Uncharacterized protein</fullName>
    </submittedName>
</protein>
<reference evidence="2" key="1">
    <citation type="submission" date="2014-09" db="EMBL/GenBank/DDBJ databases">
        <authorList>
            <person name="Magalhaes I.L.F."/>
            <person name="Oliveira U."/>
            <person name="Santos F.R."/>
            <person name="Vidigal T.H.D.A."/>
            <person name="Brescovit A.D."/>
            <person name="Santos A.J."/>
        </authorList>
    </citation>
    <scope>NUCLEOTIDE SEQUENCE</scope>
    <source>
        <tissue evidence="2">Shoot tissue taken approximately 20 cm above the soil surface</tissue>
    </source>
</reference>
<dbReference type="AlphaFoldDB" id="A0A0A9AII6"/>
<feature type="region of interest" description="Disordered" evidence="1">
    <location>
        <begin position="61"/>
        <end position="97"/>
    </location>
</feature>
<dbReference type="EMBL" id="GBRH01249140">
    <property type="protein sequence ID" value="JAD48755.1"/>
    <property type="molecule type" value="Transcribed_RNA"/>
</dbReference>
<feature type="compositionally biased region" description="Low complexity" evidence="1">
    <location>
        <begin position="72"/>
        <end position="81"/>
    </location>
</feature>
<organism evidence="2">
    <name type="scientific">Arundo donax</name>
    <name type="common">Giant reed</name>
    <name type="synonym">Donax arundinaceus</name>
    <dbReference type="NCBI Taxonomy" id="35708"/>
    <lineage>
        <taxon>Eukaryota</taxon>
        <taxon>Viridiplantae</taxon>
        <taxon>Streptophyta</taxon>
        <taxon>Embryophyta</taxon>
        <taxon>Tracheophyta</taxon>
        <taxon>Spermatophyta</taxon>
        <taxon>Magnoliopsida</taxon>
        <taxon>Liliopsida</taxon>
        <taxon>Poales</taxon>
        <taxon>Poaceae</taxon>
        <taxon>PACMAD clade</taxon>
        <taxon>Arundinoideae</taxon>
        <taxon>Arundineae</taxon>
        <taxon>Arundo</taxon>
    </lineage>
</organism>